<evidence type="ECO:0000313" key="8">
    <source>
        <dbReference type="Proteomes" id="UP001623232"/>
    </source>
</evidence>
<dbReference type="InterPro" id="IPR050319">
    <property type="entry name" value="ABC_transp_ATP-bind"/>
</dbReference>
<evidence type="ECO:0000259" key="6">
    <source>
        <dbReference type="PROSITE" id="PS50893"/>
    </source>
</evidence>
<comment type="subcellular location">
    <subcellularLocation>
        <location evidence="1">Cell inner membrane</location>
        <topology evidence="1">Peripheral membrane protein</topology>
    </subcellularLocation>
</comment>
<organism evidence="7 8">
    <name type="scientific">Aliisedimentitalea scapharcae</name>
    <dbReference type="NCBI Taxonomy" id="1524259"/>
    <lineage>
        <taxon>Bacteria</taxon>
        <taxon>Pseudomonadati</taxon>
        <taxon>Pseudomonadota</taxon>
        <taxon>Alphaproteobacteria</taxon>
        <taxon>Rhodobacterales</taxon>
        <taxon>Roseobacteraceae</taxon>
        <taxon>Aliisedimentitalea</taxon>
    </lineage>
</organism>
<keyword evidence="4" id="KW-0547">Nucleotide-binding</keyword>
<name>A0ABZ2XNF1_9RHOB</name>
<comment type="similarity">
    <text evidence="2">Belongs to the ABC transporter superfamily.</text>
</comment>
<dbReference type="GO" id="GO:0005524">
    <property type="term" value="F:ATP binding"/>
    <property type="evidence" value="ECO:0007669"/>
    <property type="project" value="UniProtKB-KW"/>
</dbReference>
<evidence type="ECO:0000256" key="2">
    <source>
        <dbReference type="ARBA" id="ARBA00005417"/>
    </source>
</evidence>
<dbReference type="SMART" id="SM00382">
    <property type="entry name" value="AAA"/>
    <property type="match status" value="1"/>
</dbReference>
<keyword evidence="8" id="KW-1185">Reference proteome</keyword>
<dbReference type="PROSITE" id="PS50893">
    <property type="entry name" value="ABC_TRANSPORTER_2"/>
    <property type="match status" value="1"/>
</dbReference>
<dbReference type="EMBL" id="CP123584">
    <property type="protein sequence ID" value="WZK87601.1"/>
    <property type="molecule type" value="Genomic_DNA"/>
</dbReference>
<accession>A0ABZ2XNF1</accession>
<dbReference type="InterPro" id="IPR003593">
    <property type="entry name" value="AAA+_ATPase"/>
</dbReference>
<dbReference type="InterPro" id="IPR013563">
    <property type="entry name" value="Oligopep_ABC_C"/>
</dbReference>
<dbReference type="SUPFAM" id="SSF52540">
    <property type="entry name" value="P-loop containing nucleoside triphosphate hydrolases"/>
    <property type="match status" value="1"/>
</dbReference>
<gene>
    <name evidence="7" type="ORF">QEZ52_13400</name>
</gene>
<evidence type="ECO:0000256" key="1">
    <source>
        <dbReference type="ARBA" id="ARBA00004417"/>
    </source>
</evidence>
<reference evidence="7 8" key="1">
    <citation type="submission" date="2023-04" db="EMBL/GenBank/DDBJ databases">
        <title>Complete genome sequence of Alisedimentitalea scapharcae.</title>
        <authorList>
            <person name="Rong J.-C."/>
            <person name="Yi M.-L."/>
            <person name="Zhao Q."/>
        </authorList>
    </citation>
    <scope>NUCLEOTIDE SEQUENCE [LARGE SCALE GENOMIC DNA]</scope>
    <source>
        <strain evidence="7 8">KCTC 42119</strain>
    </source>
</reference>
<dbReference type="InterPro" id="IPR003439">
    <property type="entry name" value="ABC_transporter-like_ATP-bd"/>
</dbReference>
<sequence>MSPILEVKDLKTNFGPVNVLAGVSFNVEAGQTYAMVGESGSGKTTVIRAIAGLAPAQSGSVKFMGQEIRGISERAFRPLRKDIAMMFQDPVGSLSPRLTIRNLITEPYRIQGMKDRDLDAEAKRLLELVNLPSHFADRYPYQLSGGQARRVGVARALALEPKLILADEPTAGLDVSVQGELLNLLNDLRERLGLSMVIITHNLNVVRHVADRMGILYLGRLVEEGPSETVFADPRHPYTHCLLSANPEPDPDARLERIALKGEPPSLIKRPSGCEFRERCPMASEVCTQVPQWEVENGHGIRCLTPRIVGAAA</sequence>
<protein>
    <submittedName>
        <fullName evidence="7">ABC transporter ATP-binding protein</fullName>
    </submittedName>
</protein>
<evidence type="ECO:0000256" key="5">
    <source>
        <dbReference type="ARBA" id="ARBA00022840"/>
    </source>
</evidence>
<evidence type="ECO:0000256" key="3">
    <source>
        <dbReference type="ARBA" id="ARBA00022448"/>
    </source>
</evidence>
<dbReference type="RefSeq" id="WP_406644871.1">
    <property type="nucleotide sequence ID" value="NZ_CP123584.1"/>
</dbReference>
<dbReference type="PROSITE" id="PS00211">
    <property type="entry name" value="ABC_TRANSPORTER_1"/>
    <property type="match status" value="1"/>
</dbReference>
<dbReference type="Proteomes" id="UP001623232">
    <property type="component" value="Chromosome"/>
</dbReference>
<dbReference type="PANTHER" id="PTHR43776">
    <property type="entry name" value="TRANSPORT ATP-BINDING PROTEIN"/>
    <property type="match status" value="1"/>
</dbReference>
<feature type="domain" description="ABC transporter" evidence="6">
    <location>
        <begin position="5"/>
        <end position="243"/>
    </location>
</feature>
<keyword evidence="3" id="KW-0813">Transport</keyword>
<dbReference type="Pfam" id="PF08352">
    <property type="entry name" value="oligo_HPY"/>
    <property type="match status" value="1"/>
</dbReference>
<proteinExistence type="inferred from homology"/>
<dbReference type="InterPro" id="IPR027417">
    <property type="entry name" value="P-loop_NTPase"/>
</dbReference>
<dbReference type="Pfam" id="PF00005">
    <property type="entry name" value="ABC_tran"/>
    <property type="match status" value="1"/>
</dbReference>
<dbReference type="PANTHER" id="PTHR43776:SF7">
    <property type="entry name" value="D,D-DIPEPTIDE TRANSPORT ATP-BINDING PROTEIN DDPF-RELATED"/>
    <property type="match status" value="1"/>
</dbReference>
<dbReference type="Gene3D" id="3.40.50.300">
    <property type="entry name" value="P-loop containing nucleotide triphosphate hydrolases"/>
    <property type="match status" value="1"/>
</dbReference>
<dbReference type="CDD" id="cd03257">
    <property type="entry name" value="ABC_NikE_OppD_transporters"/>
    <property type="match status" value="1"/>
</dbReference>
<evidence type="ECO:0000256" key="4">
    <source>
        <dbReference type="ARBA" id="ARBA00022741"/>
    </source>
</evidence>
<keyword evidence="5 7" id="KW-0067">ATP-binding</keyword>
<evidence type="ECO:0000313" key="7">
    <source>
        <dbReference type="EMBL" id="WZK87601.1"/>
    </source>
</evidence>
<dbReference type="NCBIfam" id="TIGR01727">
    <property type="entry name" value="oligo_HPY"/>
    <property type="match status" value="1"/>
</dbReference>
<dbReference type="InterPro" id="IPR017871">
    <property type="entry name" value="ABC_transporter-like_CS"/>
</dbReference>